<dbReference type="PANTHER" id="PTHR43479:SF7">
    <property type="entry name" value="TETR-FAMILY TRANSCRIPTIONAL REGULATOR"/>
    <property type="match status" value="1"/>
</dbReference>
<dbReference type="SUPFAM" id="SSF46689">
    <property type="entry name" value="Homeodomain-like"/>
    <property type="match status" value="1"/>
</dbReference>
<dbReference type="AlphaFoldDB" id="A0AAU8IHM2"/>
<dbReference type="EMBL" id="CP159510">
    <property type="protein sequence ID" value="XCJ17728.1"/>
    <property type="molecule type" value="Genomic_DNA"/>
</dbReference>
<dbReference type="PANTHER" id="PTHR43479">
    <property type="entry name" value="ACREF/ENVCD OPERON REPRESSOR-RELATED"/>
    <property type="match status" value="1"/>
</dbReference>
<proteinExistence type="predicted"/>
<dbReference type="Pfam" id="PF14278">
    <property type="entry name" value="TetR_C_8"/>
    <property type="match status" value="1"/>
</dbReference>
<accession>A0AAU8IHM2</accession>
<dbReference type="InterPro" id="IPR039532">
    <property type="entry name" value="TetR_C_Firmicutes"/>
</dbReference>
<name>A0AAU8IHM2_9BACL</name>
<feature type="DNA-binding region" description="H-T-H motif" evidence="2">
    <location>
        <begin position="36"/>
        <end position="55"/>
    </location>
</feature>
<evidence type="ECO:0000256" key="2">
    <source>
        <dbReference type="PROSITE-ProRule" id="PRU00335"/>
    </source>
</evidence>
<protein>
    <submittedName>
        <fullName evidence="4">TetR/AcrR family transcriptional regulator</fullName>
    </submittedName>
</protein>
<evidence type="ECO:0000313" key="4">
    <source>
        <dbReference type="EMBL" id="XCJ17728.1"/>
    </source>
</evidence>
<dbReference type="Gene3D" id="1.10.357.10">
    <property type="entry name" value="Tetracycline Repressor, domain 2"/>
    <property type="match status" value="1"/>
</dbReference>
<dbReference type="InterPro" id="IPR001647">
    <property type="entry name" value="HTH_TetR"/>
</dbReference>
<organism evidence="4">
    <name type="scientific">Sporolactobacillus sp. Y61</name>
    <dbReference type="NCBI Taxonomy" id="3160863"/>
    <lineage>
        <taxon>Bacteria</taxon>
        <taxon>Bacillati</taxon>
        <taxon>Bacillota</taxon>
        <taxon>Bacilli</taxon>
        <taxon>Bacillales</taxon>
        <taxon>Sporolactobacillaceae</taxon>
        <taxon>Sporolactobacillus</taxon>
    </lineage>
</organism>
<dbReference type="Pfam" id="PF00440">
    <property type="entry name" value="TetR_N"/>
    <property type="match status" value="1"/>
</dbReference>
<evidence type="ECO:0000256" key="1">
    <source>
        <dbReference type="ARBA" id="ARBA00023125"/>
    </source>
</evidence>
<gene>
    <name evidence="4" type="ORF">ABNN70_04405</name>
</gene>
<dbReference type="RefSeq" id="WP_129928500.1">
    <property type="nucleotide sequence ID" value="NZ_CP159510.1"/>
</dbReference>
<keyword evidence="1 2" id="KW-0238">DNA-binding</keyword>
<dbReference type="InterPro" id="IPR050624">
    <property type="entry name" value="HTH-type_Tx_Regulator"/>
</dbReference>
<sequence length="208" mass="24469">MILSIESKDRRAIKTRAAIRSHFLDLLLQKNFNQITVKDITAAANIGRGTFYLHYQDKYDLLDKVIEEGLTETLSNFQPVHYFSNGKIVPERIIRFARSIFDYFQKNERFFRAMMFNEGIPNFRNRMQQRFIKKFQAEVQGMILKNKETDQTTLEILPVFISSGMIGLIGWWFQHHMCISAEDMAGRIFMVMTRGPLQSMGFQIEHEQ</sequence>
<dbReference type="GO" id="GO:0003677">
    <property type="term" value="F:DNA binding"/>
    <property type="evidence" value="ECO:0007669"/>
    <property type="project" value="UniProtKB-UniRule"/>
</dbReference>
<dbReference type="PROSITE" id="PS50977">
    <property type="entry name" value="HTH_TETR_2"/>
    <property type="match status" value="1"/>
</dbReference>
<dbReference type="InterPro" id="IPR009057">
    <property type="entry name" value="Homeodomain-like_sf"/>
</dbReference>
<feature type="domain" description="HTH tetR-type" evidence="3">
    <location>
        <begin position="13"/>
        <end position="73"/>
    </location>
</feature>
<evidence type="ECO:0000259" key="3">
    <source>
        <dbReference type="PROSITE" id="PS50977"/>
    </source>
</evidence>
<reference evidence="4" key="1">
    <citation type="submission" date="2024-06" db="EMBL/GenBank/DDBJ databases">
        <authorList>
            <person name="Fan A."/>
            <person name="Zhang F.Y."/>
            <person name="Zhang L."/>
        </authorList>
    </citation>
    <scope>NUCLEOTIDE SEQUENCE</scope>
    <source>
        <strain evidence="4">Y61</strain>
    </source>
</reference>